<evidence type="ECO:0000256" key="1">
    <source>
        <dbReference type="SAM" id="MobiDB-lite"/>
    </source>
</evidence>
<feature type="compositionally biased region" description="Basic and acidic residues" evidence="1">
    <location>
        <begin position="503"/>
        <end position="517"/>
    </location>
</feature>
<reference evidence="2" key="1">
    <citation type="journal article" date="2020" name="J Insects Food Feed">
        <title>The yellow mealworm (Tenebrio molitor) genome: a resource for the emerging insects as food and feed industry.</title>
        <authorList>
            <person name="Eriksson T."/>
            <person name="Andere A."/>
            <person name="Kelstrup H."/>
            <person name="Emery V."/>
            <person name="Picard C."/>
        </authorList>
    </citation>
    <scope>NUCLEOTIDE SEQUENCE</scope>
    <source>
        <strain evidence="2">Stoneville</strain>
        <tissue evidence="2">Whole head</tissue>
    </source>
</reference>
<proteinExistence type="predicted"/>
<feature type="region of interest" description="Disordered" evidence="1">
    <location>
        <begin position="630"/>
        <end position="698"/>
    </location>
</feature>
<dbReference type="GO" id="GO:0003676">
    <property type="term" value="F:nucleic acid binding"/>
    <property type="evidence" value="ECO:0007669"/>
    <property type="project" value="InterPro"/>
</dbReference>
<evidence type="ECO:0000313" key="2">
    <source>
        <dbReference type="EMBL" id="KAH0818986.1"/>
    </source>
</evidence>
<dbReference type="InterPro" id="IPR012337">
    <property type="entry name" value="RNaseH-like_sf"/>
</dbReference>
<protein>
    <submittedName>
        <fullName evidence="2">Uncharacterized protein</fullName>
    </submittedName>
</protein>
<evidence type="ECO:0000313" key="3">
    <source>
        <dbReference type="Proteomes" id="UP000719412"/>
    </source>
</evidence>
<dbReference type="Proteomes" id="UP000719412">
    <property type="component" value="Unassembled WGS sequence"/>
</dbReference>
<comment type="caution">
    <text evidence="2">The sequence shown here is derived from an EMBL/GenBank/DDBJ whole genome shotgun (WGS) entry which is preliminary data.</text>
</comment>
<organism evidence="2 3">
    <name type="scientific">Tenebrio molitor</name>
    <name type="common">Yellow mealworm beetle</name>
    <dbReference type="NCBI Taxonomy" id="7067"/>
    <lineage>
        <taxon>Eukaryota</taxon>
        <taxon>Metazoa</taxon>
        <taxon>Ecdysozoa</taxon>
        <taxon>Arthropoda</taxon>
        <taxon>Hexapoda</taxon>
        <taxon>Insecta</taxon>
        <taxon>Pterygota</taxon>
        <taxon>Neoptera</taxon>
        <taxon>Endopterygota</taxon>
        <taxon>Coleoptera</taxon>
        <taxon>Polyphaga</taxon>
        <taxon>Cucujiformia</taxon>
        <taxon>Tenebrionidae</taxon>
        <taxon>Tenebrio</taxon>
    </lineage>
</organism>
<name>A0A8J6HPA2_TENMO</name>
<reference evidence="2" key="2">
    <citation type="submission" date="2021-08" db="EMBL/GenBank/DDBJ databases">
        <authorList>
            <person name="Eriksson T."/>
        </authorList>
    </citation>
    <scope>NUCLEOTIDE SEQUENCE</scope>
    <source>
        <strain evidence="2">Stoneville</strain>
        <tissue evidence="2">Whole head</tissue>
    </source>
</reference>
<sequence>MSTSTDDVKIVTALLAEDELKKKKNLQCSAEVLDPKFVLRKILRLSNVEDELQLSLRQLSQQTELPVSICQRIVRKDLEDSVTAERYRNNILDVFTINSNWLKDLCYPHTLYTPDGNRYLLVVKWVEAFPVKSATARVTTTILEKEERACHLWQMNDWTTANYDPRANPTERRNQEIKKILRITCQTSPELPWDHRLTKGLFNLRRRRNSATGQSPSHLLLGFDLRGPGEWTSERPPLTKFQLARHHRRRGFKPKWVGPVRVIADARGNCYWIERAAYATRKHLDNLRLAPGQVTSDADTPQEPDETGDEEEAQEPITVGLFLPDQPPPNQPKLRTHRRRQIGLEIILAGRNMVQHNSPDEDGNEIIHMGAQQYIMQLVCKVNVYVSMKNPKTPQWRGINGQKLKQKKNSPLQKEETAKERYARIRSASVNCNFGAQLTEVLKNKFVVGLRKGKILDRICEEPITEELSKLVSTAQKKESALEEEINRIQKKYPQPSSSQKPRPNDNRQHSRAEDNPKSQVGPAGECKHCGKRHGGKCRFAYLCFGEILPPWIPHSMIHVEEELLEDDEDAEDNNGIINIYAVPPTDGADTDEDSDASDDEHQANLNHLDAKPPLVKSTLDAAIVKIKPEPGTDGTAVVGEYSSKYHRPKSPSGSRTSLWKVSGPNAFADQDPVRSCQSRSSPDSPEGPGSTHQLSPDGAVHRAIGEDHNFLRRFFIGLIKFNDYSCRPAVNPELAEGKEEDLDILPSPEGGVIVLASEKGSAFHPLIISRLAVNGVGRLAHWVHVKQGSSWYK</sequence>
<feature type="region of interest" description="Disordered" evidence="1">
    <location>
        <begin position="483"/>
        <end position="527"/>
    </location>
</feature>
<dbReference type="EMBL" id="JABDTM020016021">
    <property type="protein sequence ID" value="KAH0818986.1"/>
    <property type="molecule type" value="Genomic_DNA"/>
</dbReference>
<dbReference type="AlphaFoldDB" id="A0A8J6HPA2"/>
<dbReference type="InterPro" id="IPR036397">
    <property type="entry name" value="RNaseH_sf"/>
</dbReference>
<feature type="region of interest" description="Disordered" evidence="1">
    <location>
        <begin position="291"/>
        <end position="313"/>
    </location>
</feature>
<keyword evidence="3" id="KW-1185">Reference proteome</keyword>
<dbReference type="PANTHER" id="PTHR47266">
    <property type="entry name" value="ENDONUCLEASE-RELATED"/>
    <property type="match status" value="1"/>
</dbReference>
<feature type="region of interest" description="Disordered" evidence="1">
    <location>
        <begin position="582"/>
        <end position="601"/>
    </location>
</feature>
<feature type="compositionally biased region" description="Acidic residues" evidence="1">
    <location>
        <begin position="589"/>
        <end position="599"/>
    </location>
</feature>
<dbReference type="Gene3D" id="3.30.420.10">
    <property type="entry name" value="Ribonuclease H-like superfamily/Ribonuclease H"/>
    <property type="match status" value="1"/>
</dbReference>
<accession>A0A8J6HPA2</accession>
<feature type="compositionally biased region" description="Acidic residues" evidence="1">
    <location>
        <begin position="300"/>
        <end position="313"/>
    </location>
</feature>
<dbReference type="SUPFAM" id="SSF53098">
    <property type="entry name" value="Ribonuclease H-like"/>
    <property type="match status" value="1"/>
</dbReference>
<gene>
    <name evidence="2" type="ORF">GEV33_003805</name>
</gene>
<dbReference type="InterPro" id="IPR052160">
    <property type="entry name" value="Gypsy_RT_Integrase-like"/>
</dbReference>